<dbReference type="PANTHER" id="PTHR43472:SF1">
    <property type="entry name" value="PHOSPHORIBOSYLAMINE--GLYCINE LIGASE, CHLOROPLASTIC"/>
    <property type="match status" value="1"/>
</dbReference>
<evidence type="ECO:0000256" key="11">
    <source>
        <dbReference type="ARBA" id="ARBA00038345"/>
    </source>
</evidence>
<dbReference type="PROSITE" id="PS00184">
    <property type="entry name" value="GARS"/>
    <property type="match status" value="1"/>
</dbReference>
<dbReference type="SUPFAM" id="SSF52440">
    <property type="entry name" value="PreATP-grasp domain"/>
    <property type="match status" value="1"/>
</dbReference>
<protein>
    <recommendedName>
        <fullName evidence="4 14">Phosphoribosylamine--glycine ligase</fullName>
        <ecNumber evidence="4 14">6.3.4.13</ecNumber>
    </recommendedName>
    <alternativeName>
        <fullName evidence="14">GARS</fullName>
    </alternativeName>
    <alternativeName>
        <fullName evidence="12 14">Glycinamide ribonucleotide synthetase</fullName>
    </alternativeName>
    <alternativeName>
        <fullName evidence="13 14">Phosphoribosylglycinamide synthetase</fullName>
    </alternativeName>
</protein>
<dbReference type="PANTHER" id="PTHR43472">
    <property type="entry name" value="PHOSPHORIBOSYLAMINE--GLYCINE LIGASE"/>
    <property type="match status" value="1"/>
</dbReference>
<evidence type="ECO:0000256" key="1">
    <source>
        <dbReference type="ARBA" id="ARBA00001936"/>
    </source>
</evidence>
<dbReference type="InterPro" id="IPR000115">
    <property type="entry name" value="PRibGlycinamide_synth"/>
</dbReference>
<evidence type="ECO:0000256" key="3">
    <source>
        <dbReference type="ARBA" id="ARBA00005174"/>
    </source>
</evidence>
<dbReference type="InterPro" id="IPR020559">
    <property type="entry name" value="PRibGlycinamide_synth_CS"/>
</dbReference>
<dbReference type="FunFam" id="3.90.600.10:FF:000001">
    <property type="entry name" value="Trifunctional purine biosynthetic protein adenosine-3"/>
    <property type="match status" value="1"/>
</dbReference>
<evidence type="ECO:0000256" key="12">
    <source>
        <dbReference type="ARBA" id="ARBA00042242"/>
    </source>
</evidence>
<evidence type="ECO:0000259" key="16">
    <source>
        <dbReference type="PROSITE" id="PS50975"/>
    </source>
</evidence>
<evidence type="ECO:0000256" key="4">
    <source>
        <dbReference type="ARBA" id="ARBA00013255"/>
    </source>
</evidence>
<dbReference type="EMBL" id="JRNT01000037">
    <property type="protein sequence ID" value="KGF46512.1"/>
    <property type="molecule type" value="Genomic_DNA"/>
</dbReference>
<dbReference type="HAMAP" id="MF_00138">
    <property type="entry name" value="GARS"/>
    <property type="match status" value="1"/>
</dbReference>
<comment type="similarity">
    <text evidence="11 14">Belongs to the GARS family.</text>
</comment>
<evidence type="ECO:0000313" key="18">
    <source>
        <dbReference type="Proteomes" id="UP000029628"/>
    </source>
</evidence>
<dbReference type="InterPro" id="IPR011761">
    <property type="entry name" value="ATP-grasp"/>
</dbReference>
<name>A0A096BUT8_9FIRM</name>
<dbReference type="GO" id="GO:0009113">
    <property type="term" value="P:purine nucleobase biosynthetic process"/>
    <property type="evidence" value="ECO:0007669"/>
    <property type="project" value="InterPro"/>
</dbReference>
<dbReference type="GO" id="GO:0004637">
    <property type="term" value="F:phosphoribosylamine-glycine ligase activity"/>
    <property type="evidence" value="ECO:0007669"/>
    <property type="project" value="UniProtKB-UniRule"/>
</dbReference>
<evidence type="ECO:0000256" key="8">
    <source>
        <dbReference type="ARBA" id="ARBA00022755"/>
    </source>
</evidence>
<dbReference type="InterPro" id="IPR037123">
    <property type="entry name" value="PRibGlycinamide_synth_C_sf"/>
</dbReference>
<dbReference type="GO" id="GO:0006189">
    <property type="term" value="P:'de novo' IMP biosynthetic process"/>
    <property type="evidence" value="ECO:0007669"/>
    <property type="project" value="UniProtKB-UniRule"/>
</dbReference>
<dbReference type="InterPro" id="IPR013815">
    <property type="entry name" value="ATP_grasp_subdomain_1"/>
</dbReference>
<dbReference type="Pfam" id="PF02843">
    <property type="entry name" value="GARS_C"/>
    <property type="match status" value="1"/>
</dbReference>
<dbReference type="Gene3D" id="3.40.50.20">
    <property type="match status" value="1"/>
</dbReference>
<reference evidence="17 18" key="1">
    <citation type="submission" date="2014-07" db="EMBL/GenBank/DDBJ databases">
        <authorList>
            <person name="McCorrison J."/>
            <person name="Sanka R."/>
            <person name="Torralba M."/>
            <person name="Gillis M."/>
            <person name="Haft D.H."/>
            <person name="Methe B."/>
            <person name="Sutton G."/>
            <person name="Nelson K.E."/>
        </authorList>
    </citation>
    <scope>NUCLEOTIDE SEQUENCE [LARGE SCALE GENOMIC DNA]</scope>
    <source>
        <strain evidence="17 18">DNF00314</strain>
    </source>
</reference>
<dbReference type="GO" id="GO:0046872">
    <property type="term" value="F:metal ion binding"/>
    <property type="evidence" value="ECO:0007669"/>
    <property type="project" value="UniProtKB-KW"/>
</dbReference>
<comment type="cofactor">
    <cofactor evidence="2">
        <name>Mg(2+)</name>
        <dbReference type="ChEBI" id="CHEBI:18420"/>
    </cofactor>
</comment>
<dbReference type="Proteomes" id="UP000029628">
    <property type="component" value="Unassembled WGS sequence"/>
</dbReference>
<evidence type="ECO:0000256" key="2">
    <source>
        <dbReference type="ARBA" id="ARBA00001946"/>
    </source>
</evidence>
<dbReference type="Gene3D" id="3.30.470.20">
    <property type="entry name" value="ATP-grasp fold, B domain"/>
    <property type="match status" value="1"/>
</dbReference>
<keyword evidence="6" id="KW-0479">Metal-binding</keyword>
<accession>A0A096BUT8</accession>
<keyword evidence="8 14" id="KW-0658">Purine biosynthesis</keyword>
<sequence>MNVCVIGTGGREHTIVWKLAQSASVESIYAIPGNDAMANIATVIPMDWHHSEELISFLKDHQVDLVVVGPEAPLVEGLVDILEREGIAVFGPSKRAAQLEGSKVFAKKMMERYHIPTAKYEVFHDVQSAKACIDAYGIPVVIKADGLAAGKGVIVAMTKEEAYEAIDDMLSDNRFGKAGSTVVVEEFMEGEEVSLLAFVDGKVVVPMVAAQDHKRIFDGDQGPNTGGMGAYAPAPILTKSLEQEAMKNILLPIVQAMAQESMPFKGCLYAGLMITNSGPKVVEFNARFGDPETQVILPLLASDLGTIMWACATGTLQEDMVSWHDRSAACVVLASKGYPISSHRGDVIRGNLTDEENTLIFHAGTKKDKGEFVTDGGRVLGVVGIAPRLEQALQGAYHRIEKIRFSGMQYRKDIGRKAFR</sequence>
<evidence type="ECO:0000256" key="10">
    <source>
        <dbReference type="ARBA" id="ARBA00023211"/>
    </source>
</evidence>
<dbReference type="SUPFAM" id="SSF51246">
    <property type="entry name" value="Rudiment single hybrid motif"/>
    <property type="match status" value="1"/>
</dbReference>
<evidence type="ECO:0000256" key="15">
    <source>
        <dbReference type="PROSITE-ProRule" id="PRU00409"/>
    </source>
</evidence>
<dbReference type="FunFam" id="3.30.470.20:FF:000018">
    <property type="entry name" value="Trifunctional purine biosynthetic protein adenosine-3"/>
    <property type="match status" value="1"/>
</dbReference>
<keyword evidence="9 15" id="KW-0067">ATP-binding</keyword>
<dbReference type="FunFam" id="3.30.1490.20:FF:000006">
    <property type="entry name" value="phosphoribosylamine--glycine ligase, chloroplastic-like"/>
    <property type="match status" value="1"/>
</dbReference>
<keyword evidence="10" id="KW-0464">Manganese</keyword>
<dbReference type="InterPro" id="IPR016185">
    <property type="entry name" value="PreATP-grasp_dom_sf"/>
</dbReference>
<proteinExistence type="inferred from homology"/>
<dbReference type="GO" id="GO:0005524">
    <property type="term" value="F:ATP binding"/>
    <property type="evidence" value="ECO:0007669"/>
    <property type="project" value="UniProtKB-UniRule"/>
</dbReference>
<feature type="domain" description="ATP-grasp" evidence="16">
    <location>
        <begin position="107"/>
        <end position="313"/>
    </location>
</feature>
<dbReference type="InterPro" id="IPR020560">
    <property type="entry name" value="PRibGlycinamide_synth_C-dom"/>
</dbReference>
<dbReference type="RefSeq" id="WP_038153137.1">
    <property type="nucleotide sequence ID" value="NZ_JRNT01000037.1"/>
</dbReference>
<dbReference type="AlphaFoldDB" id="A0A096BUT8"/>
<comment type="pathway">
    <text evidence="3 14">Purine metabolism; IMP biosynthesis via de novo pathway; N(1)-(5-phospho-D-ribosyl)glycinamide from 5-phospho-alpha-D-ribose 1-diphosphate: step 2/2.</text>
</comment>
<dbReference type="eggNOG" id="COG0151">
    <property type="taxonomic scope" value="Bacteria"/>
</dbReference>
<dbReference type="Pfam" id="PF01071">
    <property type="entry name" value="GARS_A"/>
    <property type="match status" value="1"/>
</dbReference>
<comment type="catalytic activity">
    <reaction evidence="14">
        <text>5-phospho-beta-D-ribosylamine + glycine + ATP = N(1)-(5-phospho-beta-D-ribosyl)glycinamide + ADP + phosphate + H(+)</text>
        <dbReference type="Rhea" id="RHEA:17453"/>
        <dbReference type="ChEBI" id="CHEBI:15378"/>
        <dbReference type="ChEBI" id="CHEBI:30616"/>
        <dbReference type="ChEBI" id="CHEBI:43474"/>
        <dbReference type="ChEBI" id="CHEBI:57305"/>
        <dbReference type="ChEBI" id="CHEBI:58681"/>
        <dbReference type="ChEBI" id="CHEBI:143788"/>
        <dbReference type="ChEBI" id="CHEBI:456216"/>
        <dbReference type="EC" id="6.3.4.13"/>
    </reaction>
</comment>
<dbReference type="InterPro" id="IPR020562">
    <property type="entry name" value="PRibGlycinamide_synth_N"/>
</dbReference>
<gene>
    <name evidence="14" type="primary">purD</name>
    <name evidence="17" type="ORF">HMPREF0872_08050</name>
</gene>
<evidence type="ECO:0000256" key="7">
    <source>
        <dbReference type="ARBA" id="ARBA00022741"/>
    </source>
</evidence>
<organism evidence="17 18">
    <name type="scientific">Veillonella montpellierensis DNF00314</name>
    <dbReference type="NCBI Taxonomy" id="1401067"/>
    <lineage>
        <taxon>Bacteria</taxon>
        <taxon>Bacillati</taxon>
        <taxon>Bacillota</taxon>
        <taxon>Negativicutes</taxon>
        <taxon>Veillonellales</taxon>
        <taxon>Veillonellaceae</taxon>
        <taxon>Veillonella</taxon>
    </lineage>
</organism>
<dbReference type="Gene3D" id="3.90.600.10">
    <property type="entry name" value="Phosphoribosylglycinamide synthetase, C-terminal domain"/>
    <property type="match status" value="1"/>
</dbReference>
<comment type="cofactor">
    <cofactor evidence="1">
        <name>Mn(2+)</name>
        <dbReference type="ChEBI" id="CHEBI:29035"/>
    </cofactor>
</comment>
<dbReference type="SMART" id="SM01209">
    <property type="entry name" value="GARS_A"/>
    <property type="match status" value="1"/>
</dbReference>
<dbReference type="InterPro" id="IPR020561">
    <property type="entry name" value="PRibGlycinamid_synth_ATP-grasp"/>
</dbReference>
<evidence type="ECO:0000256" key="14">
    <source>
        <dbReference type="HAMAP-Rule" id="MF_00138"/>
    </source>
</evidence>
<dbReference type="InterPro" id="IPR011054">
    <property type="entry name" value="Rudment_hybrid_motif"/>
</dbReference>
<evidence type="ECO:0000256" key="5">
    <source>
        <dbReference type="ARBA" id="ARBA00022598"/>
    </source>
</evidence>
<dbReference type="Pfam" id="PF02844">
    <property type="entry name" value="GARS_N"/>
    <property type="match status" value="1"/>
</dbReference>
<keyword evidence="7 15" id="KW-0547">Nucleotide-binding</keyword>
<dbReference type="SMART" id="SM01210">
    <property type="entry name" value="GARS_C"/>
    <property type="match status" value="1"/>
</dbReference>
<keyword evidence="18" id="KW-1185">Reference proteome</keyword>
<dbReference type="SUPFAM" id="SSF56059">
    <property type="entry name" value="Glutathione synthetase ATP-binding domain-like"/>
    <property type="match status" value="1"/>
</dbReference>
<evidence type="ECO:0000313" key="17">
    <source>
        <dbReference type="EMBL" id="KGF46512.1"/>
    </source>
</evidence>
<evidence type="ECO:0000256" key="6">
    <source>
        <dbReference type="ARBA" id="ARBA00022723"/>
    </source>
</evidence>
<dbReference type="PROSITE" id="PS50975">
    <property type="entry name" value="ATP_GRASP"/>
    <property type="match status" value="1"/>
</dbReference>
<evidence type="ECO:0000256" key="13">
    <source>
        <dbReference type="ARBA" id="ARBA00042864"/>
    </source>
</evidence>
<evidence type="ECO:0000256" key="9">
    <source>
        <dbReference type="ARBA" id="ARBA00022840"/>
    </source>
</evidence>
<keyword evidence="5 14" id="KW-0436">Ligase</keyword>
<dbReference type="NCBIfam" id="TIGR00877">
    <property type="entry name" value="purD"/>
    <property type="match status" value="1"/>
</dbReference>
<dbReference type="UniPathway" id="UPA00074">
    <property type="reaction ID" value="UER00125"/>
</dbReference>
<dbReference type="EC" id="6.3.4.13" evidence="4 14"/>
<dbReference type="Gene3D" id="3.30.1490.20">
    <property type="entry name" value="ATP-grasp fold, A domain"/>
    <property type="match status" value="1"/>
</dbReference>
<comment type="caution">
    <text evidence="17">The sequence shown here is derived from an EMBL/GenBank/DDBJ whole genome shotgun (WGS) entry which is preliminary data.</text>
</comment>